<dbReference type="AlphaFoldDB" id="A0A1L7WIX3"/>
<protein>
    <submittedName>
        <fullName evidence="2">Uncharacterized protein</fullName>
    </submittedName>
</protein>
<evidence type="ECO:0000313" key="2">
    <source>
        <dbReference type="EMBL" id="CZR52723.1"/>
    </source>
</evidence>
<evidence type="ECO:0000313" key="3">
    <source>
        <dbReference type="Proteomes" id="UP000184330"/>
    </source>
</evidence>
<feature type="region of interest" description="Disordered" evidence="1">
    <location>
        <begin position="39"/>
        <end position="68"/>
    </location>
</feature>
<sequence>MVRWESMENISVDGVTWVPQHKEVSFITDSAATHNALSPAQATLQSSTSGDDSATKSSTSLLLLSSPT</sequence>
<keyword evidence="3" id="KW-1185">Reference proteome</keyword>
<feature type="compositionally biased region" description="Low complexity" evidence="1">
    <location>
        <begin position="57"/>
        <end position="68"/>
    </location>
</feature>
<gene>
    <name evidence="2" type="ORF">PAC_02600</name>
</gene>
<accession>A0A1L7WIX3</accession>
<dbReference type="EMBL" id="FJOG01000003">
    <property type="protein sequence ID" value="CZR52723.1"/>
    <property type="molecule type" value="Genomic_DNA"/>
</dbReference>
<name>A0A1L7WIX3_9HELO</name>
<feature type="compositionally biased region" description="Polar residues" evidence="1">
    <location>
        <begin position="39"/>
        <end position="56"/>
    </location>
</feature>
<dbReference type="Proteomes" id="UP000184330">
    <property type="component" value="Unassembled WGS sequence"/>
</dbReference>
<reference evidence="2 3" key="1">
    <citation type="submission" date="2016-03" db="EMBL/GenBank/DDBJ databases">
        <authorList>
            <person name="Ploux O."/>
        </authorList>
    </citation>
    <scope>NUCLEOTIDE SEQUENCE [LARGE SCALE GENOMIC DNA]</scope>
    <source>
        <strain evidence="2 3">UAMH 11012</strain>
    </source>
</reference>
<evidence type="ECO:0000256" key="1">
    <source>
        <dbReference type="SAM" id="MobiDB-lite"/>
    </source>
</evidence>
<organism evidence="2 3">
    <name type="scientific">Phialocephala subalpina</name>
    <dbReference type="NCBI Taxonomy" id="576137"/>
    <lineage>
        <taxon>Eukaryota</taxon>
        <taxon>Fungi</taxon>
        <taxon>Dikarya</taxon>
        <taxon>Ascomycota</taxon>
        <taxon>Pezizomycotina</taxon>
        <taxon>Leotiomycetes</taxon>
        <taxon>Helotiales</taxon>
        <taxon>Mollisiaceae</taxon>
        <taxon>Phialocephala</taxon>
        <taxon>Phialocephala fortinii species complex</taxon>
    </lineage>
</organism>
<proteinExistence type="predicted"/>